<feature type="region of interest" description="Disordered" evidence="6">
    <location>
        <begin position="1"/>
        <end position="20"/>
    </location>
</feature>
<keyword evidence="3" id="KW-0285">Flavoprotein</keyword>
<evidence type="ECO:0000256" key="5">
    <source>
        <dbReference type="PIRSR" id="PIRSR000137-2"/>
    </source>
</evidence>
<evidence type="ECO:0000256" key="1">
    <source>
        <dbReference type="ARBA" id="ARBA00001974"/>
    </source>
</evidence>
<dbReference type="RefSeq" id="XP_028489578.1">
    <property type="nucleotide sequence ID" value="XM_028629600.1"/>
</dbReference>
<dbReference type="InterPro" id="IPR012132">
    <property type="entry name" value="GMC_OxRdtase"/>
</dbReference>
<dbReference type="STRING" id="264951.A0A443I759"/>
<organism evidence="9 10">
    <name type="scientific">Byssochlamys spectabilis</name>
    <name type="common">Paecilomyces variotii</name>
    <dbReference type="NCBI Taxonomy" id="264951"/>
    <lineage>
        <taxon>Eukaryota</taxon>
        <taxon>Fungi</taxon>
        <taxon>Dikarya</taxon>
        <taxon>Ascomycota</taxon>
        <taxon>Pezizomycotina</taxon>
        <taxon>Eurotiomycetes</taxon>
        <taxon>Eurotiomycetidae</taxon>
        <taxon>Eurotiales</taxon>
        <taxon>Thermoascaceae</taxon>
        <taxon>Paecilomyces</taxon>
    </lineage>
</organism>
<keyword evidence="4 5" id="KW-0274">FAD</keyword>
<dbReference type="Proteomes" id="UP000283841">
    <property type="component" value="Unassembled WGS sequence"/>
</dbReference>
<comment type="similarity">
    <text evidence="2">Belongs to the GMC oxidoreductase family.</text>
</comment>
<dbReference type="Gene3D" id="3.30.560.10">
    <property type="entry name" value="Glucose Oxidase, domain 3"/>
    <property type="match status" value="1"/>
</dbReference>
<evidence type="ECO:0000259" key="7">
    <source>
        <dbReference type="Pfam" id="PF00732"/>
    </source>
</evidence>
<protein>
    <recommendedName>
        <fullName evidence="11">Glucose-methanol-choline oxidoreductase N-terminal domain-containing protein</fullName>
    </recommendedName>
</protein>
<evidence type="ECO:0000256" key="2">
    <source>
        <dbReference type="ARBA" id="ARBA00010790"/>
    </source>
</evidence>
<keyword evidence="10" id="KW-1185">Reference proteome</keyword>
<accession>A0A443I759</accession>
<dbReference type="VEuPathDB" id="FungiDB:C8Q69DRAFT_453037"/>
<feature type="domain" description="Glucose-methanol-choline oxidoreductase C-terminal" evidence="8">
    <location>
        <begin position="445"/>
        <end position="581"/>
    </location>
</feature>
<dbReference type="InterPro" id="IPR000172">
    <property type="entry name" value="GMC_OxRdtase_N"/>
</dbReference>
<dbReference type="AlphaFoldDB" id="A0A443I759"/>
<dbReference type="GO" id="GO:0050660">
    <property type="term" value="F:flavin adenine dinucleotide binding"/>
    <property type="evidence" value="ECO:0007669"/>
    <property type="project" value="InterPro"/>
</dbReference>
<dbReference type="GO" id="GO:0016614">
    <property type="term" value="F:oxidoreductase activity, acting on CH-OH group of donors"/>
    <property type="evidence" value="ECO:0007669"/>
    <property type="project" value="InterPro"/>
</dbReference>
<comment type="cofactor">
    <cofactor evidence="1 5">
        <name>FAD</name>
        <dbReference type="ChEBI" id="CHEBI:57692"/>
    </cofactor>
</comment>
<proteinExistence type="inferred from homology"/>
<dbReference type="Pfam" id="PF05199">
    <property type="entry name" value="GMC_oxred_C"/>
    <property type="match status" value="1"/>
</dbReference>
<dbReference type="SUPFAM" id="SSF51905">
    <property type="entry name" value="FAD/NAD(P)-binding domain"/>
    <property type="match status" value="1"/>
</dbReference>
<dbReference type="EMBL" id="RCNU01000001">
    <property type="protein sequence ID" value="RWQ99933.1"/>
    <property type="molecule type" value="Genomic_DNA"/>
</dbReference>
<reference evidence="9 10" key="1">
    <citation type="journal article" date="2018" name="Front. Microbiol.">
        <title>Genomic and genetic insights into a cosmopolitan fungus, Paecilomyces variotii (Eurotiales).</title>
        <authorList>
            <person name="Urquhart A.S."/>
            <person name="Mondo S.J."/>
            <person name="Makela M.R."/>
            <person name="Hane J.K."/>
            <person name="Wiebenga A."/>
            <person name="He G."/>
            <person name="Mihaltcheva S."/>
            <person name="Pangilinan J."/>
            <person name="Lipzen A."/>
            <person name="Barry K."/>
            <person name="de Vries R.P."/>
            <person name="Grigoriev I.V."/>
            <person name="Idnurm A."/>
        </authorList>
    </citation>
    <scope>NUCLEOTIDE SEQUENCE [LARGE SCALE GENOMIC DNA]</scope>
    <source>
        <strain evidence="9 10">CBS 101075</strain>
    </source>
</reference>
<evidence type="ECO:0000256" key="6">
    <source>
        <dbReference type="SAM" id="MobiDB-lite"/>
    </source>
</evidence>
<dbReference type="SUPFAM" id="SSF54373">
    <property type="entry name" value="FAD-linked reductases, C-terminal domain"/>
    <property type="match status" value="1"/>
</dbReference>
<comment type="caution">
    <text evidence="9">The sequence shown here is derived from an EMBL/GenBank/DDBJ whole genome shotgun (WGS) entry which is preliminary data.</text>
</comment>
<gene>
    <name evidence="9" type="ORF">C8Q69DRAFT_453037</name>
</gene>
<evidence type="ECO:0000313" key="9">
    <source>
        <dbReference type="EMBL" id="RWQ99933.1"/>
    </source>
</evidence>
<evidence type="ECO:0000313" key="10">
    <source>
        <dbReference type="Proteomes" id="UP000283841"/>
    </source>
</evidence>
<dbReference type="InterPro" id="IPR007867">
    <property type="entry name" value="GMC_OxRtase_C"/>
</dbReference>
<feature type="compositionally biased region" description="Polar residues" evidence="6">
    <location>
        <begin position="1"/>
        <end position="13"/>
    </location>
</feature>
<evidence type="ECO:0000256" key="4">
    <source>
        <dbReference type="ARBA" id="ARBA00022827"/>
    </source>
</evidence>
<dbReference type="InterPro" id="IPR036188">
    <property type="entry name" value="FAD/NAD-bd_sf"/>
</dbReference>
<evidence type="ECO:0008006" key="11">
    <source>
        <dbReference type="Google" id="ProtNLM"/>
    </source>
</evidence>
<dbReference type="Gene3D" id="3.50.50.60">
    <property type="entry name" value="FAD/NAD(P)-binding domain"/>
    <property type="match status" value="1"/>
</dbReference>
<dbReference type="Pfam" id="PF00732">
    <property type="entry name" value="GMC_oxred_N"/>
    <property type="match status" value="1"/>
</dbReference>
<name>A0A443I759_BYSSP</name>
<evidence type="ECO:0000256" key="3">
    <source>
        <dbReference type="ARBA" id="ARBA00022630"/>
    </source>
</evidence>
<feature type="binding site" evidence="5">
    <location>
        <position position="111"/>
    </location>
    <ligand>
        <name>FAD</name>
        <dbReference type="ChEBI" id="CHEBI:57692"/>
    </ligand>
</feature>
<evidence type="ECO:0000259" key="8">
    <source>
        <dbReference type="Pfam" id="PF05199"/>
    </source>
</evidence>
<dbReference type="PANTHER" id="PTHR11552">
    <property type="entry name" value="GLUCOSE-METHANOL-CHOLINE GMC OXIDOREDUCTASE"/>
    <property type="match status" value="1"/>
</dbReference>
<sequence>MSEISGSLPSRNLDSSRTETMSHEVTQEYDFIVVGGGTAGSAVAGRLAENPSVSILLIEAGPADAKHIPEIMTPGRAFELRGSNYDWQYKTTLIDRPEYTRVEKPNTRGKVLGGSSCTHYHTWVRGSKATYDDWVEYGGQTWDYAHCEKYFSKPATYHDDEGYADPSLSRIGSGGPIHISPGSLVPELEPFRQRLAKAWVSKGQKVTGDVYGGEVNGLFKAVNSTYNGQRSSGWIFVDGKPNVNVLDRTHSKKIHFDGNVATGVTVIRDGKDITFKAKREVIVSSGVFESPKLLMLSGIGPEDVLSEHNIKPIVKSPNVGQNVLDHPILSHVFRVQDGYGLDNILLRAGPMYKAAAEQYQKSKKGPLGSTLLEMIGFPRIDERLEMSAEYREAKKKNGDKDPFGPGGQPHFEIDFVPMFADAFQWHYPTPPTGEYITIIVDLLRPLSRNGVIKLQSTDPLVQPYINLNYFSNTLDLVALREGVRFVDDVLMNGEGFSEIIREEYPFAMPRQSDEAMNKAIMERCQTGYHPCGSCRLGKDILQGVVDPELIVHGTKNLRVIDASVFPVIPDCRIQNAVYMVAEKGADIIKAAHPDLY</sequence>
<feature type="domain" description="Glucose-methanol-choline oxidoreductase N-terminal" evidence="7">
    <location>
        <begin position="29"/>
        <end position="327"/>
    </location>
</feature>
<dbReference type="GeneID" id="39598877"/>
<dbReference type="PIRSF" id="PIRSF000137">
    <property type="entry name" value="Alcohol_oxidase"/>
    <property type="match status" value="1"/>
</dbReference>
<dbReference type="PANTHER" id="PTHR11552:SF147">
    <property type="entry name" value="CHOLINE DEHYDROGENASE, MITOCHONDRIAL"/>
    <property type="match status" value="1"/>
</dbReference>